<dbReference type="EMBL" id="JANJYI010000004">
    <property type="protein sequence ID" value="KAK2651519.1"/>
    <property type="molecule type" value="Genomic_DNA"/>
</dbReference>
<keyword evidence="3" id="KW-1185">Reference proteome</keyword>
<feature type="domain" description="MULE transposase" evidence="1">
    <location>
        <begin position="318"/>
        <end position="386"/>
    </location>
</feature>
<dbReference type="InterPro" id="IPR018289">
    <property type="entry name" value="MULE_transposase_dom"/>
</dbReference>
<proteinExistence type="predicted"/>
<dbReference type="PANTHER" id="PTHR31973">
    <property type="entry name" value="POLYPROTEIN, PUTATIVE-RELATED"/>
    <property type="match status" value="1"/>
</dbReference>
<name>A0AAE0CGU3_9ROSI</name>
<protein>
    <recommendedName>
        <fullName evidence="1">MULE transposase domain-containing protein</fullName>
    </recommendedName>
</protein>
<gene>
    <name evidence="2" type="ORF">Ddye_011375</name>
</gene>
<evidence type="ECO:0000313" key="2">
    <source>
        <dbReference type="EMBL" id="KAK2651519.1"/>
    </source>
</evidence>
<dbReference type="Pfam" id="PF10551">
    <property type="entry name" value="MULE"/>
    <property type="match status" value="1"/>
</dbReference>
<organism evidence="2 3">
    <name type="scientific">Dipteronia dyeriana</name>
    <dbReference type="NCBI Taxonomy" id="168575"/>
    <lineage>
        <taxon>Eukaryota</taxon>
        <taxon>Viridiplantae</taxon>
        <taxon>Streptophyta</taxon>
        <taxon>Embryophyta</taxon>
        <taxon>Tracheophyta</taxon>
        <taxon>Spermatophyta</taxon>
        <taxon>Magnoliopsida</taxon>
        <taxon>eudicotyledons</taxon>
        <taxon>Gunneridae</taxon>
        <taxon>Pentapetalae</taxon>
        <taxon>rosids</taxon>
        <taxon>malvids</taxon>
        <taxon>Sapindales</taxon>
        <taxon>Sapindaceae</taxon>
        <taxon>Hippocastanoideae</taxon>
        <taxon>Acereae</taxon>
        <taxon>Dipteronia</taxon>
    </lineage>
</organism>
<comment type="caution">
    <text evidence="2">The sequence shown here is derived from an EMBL/GenBank/DDBJ whole genome shotgun (WGS) entry which is preliminary data.</text>
</comment>
<dbReference type="PANTHER" id="PTHR31973:SF187">
    <property type="entry name" value="MUTATOR TRANSPOSASE MUDRA PROTEIN"/>
    <property type="match status" value="1"/>
</dbReference>
<dbReference type="AlphaFoldDB" id="A0AAE0CGU3"/>
<evidence type="ECO:0000313" key="3">
    <source>
        <dbReference type="Proteomes" id="UP001280121"/>
    </source>
</evidence>
<accession>A0AAE0CGU3</accession>
<sequence>MLITSTSLPLFMQYVRSLVEAVMCILEITMCGHKYLGVDLCYVPTPHKEPPVLDVQGGYNPLDWCDMEAGQLNYEDEGITQECMDFIEGYQSKSDDEYFTDLELEPDHVRIAKLVKGQPFKRMVDGVIRFNISQIFNSKEHVREIFNEYAIQEEIEFKRVKKDKLRQTYKCRVDGYEHASCMIDGVTFILKILSDQHDCHRVYNNKDAKVKWIASKFEKLVKSNPCIDVKMIDDLLRESYKVSVDIRYRAKNKALKELAKDHAKCFGYLRRYAYILNQSNPGVAVHIYTQDPQPIFQRMFVSFEPQKVYFLKDCRPFIGVDGCHLKGLFGGVLLSVVSLDVNSELFLLVVCICENETQDSWEWLINNLKIYLNYPEGRNLTFMSDR</sequence>
<evidence type="ECO:0000259" key="1">
    <source>
        <dbReference type="Pfam" id="PF10551"/>
    </source>
</evidence>
<reference evidence="2" key="1">
    <citation type="journal article" date="2023" name="Plant J.">
        <title>Genome sequences and population genomics provide insights into the demographic history, inbreeding, and mutation load of two 'living fossil' tree species of Dipteronia.</title>
        <authorList>
            <person name="Feng Y."/>
            <person name="Comes H.P."/>
            <person name="Chen J."/>
            <person name="Zhu S."/>
            <person name="Lu R."/>
            <person name="Zhang X."/>
            <person name="Li P."/>
            <person name="Qiu J."/>
            <person name="Olsen K.M."/>
            <person name="Qiu Y."/>
        </authorList>
    </citation>
    <scope>NUCLEOTIDE SEQUENCE</scope>
    <source>
        <strain evidence="2">KIB01</strain>
    </source>
</reference>
<dbReference type="Proteomes" id="UP001280121">
    <property type="component" value="Unassembled WGS sequence"/>
</dbReference>